<feature type="transmembrane region" description="Helical" evidence="1">
    <location>
        <begin position="613"/>
        <end position="635"/>
    </location>
</feature>
<reference evidence="2" key="1">
    <citation type="submission" date="2018-05" db="EMBL/GenBank/DDBJ databases">
        <title>Complete Genome Sequences of Extremely Thermoacidophilic, Metal-Mobilizing Type-Strain Members of the Archaeal Family Sulfolobaceae: Acidianus brierleyi DSM-1651T, Acidianus sulfidivorans DSM-18786T, Metallosphaera hakonensis DSM-7519T, and Metallosphaera prunae DSM-10039T.</title>
        <authorList>
            <person name="Counts J.A."/>
            <person name="Kelly R.M."/>
        </authorList>
    </citation>
    <scope>NUCLEOTIDE SEQUENCE [LARGE SCALE GENOMIC DNA]</scope>
    <source>
        <strain evidence="2">HO1-1</strain>
    </source>
</reference>
<feature type="transmembrane region" description="Helical" evidence="1">
    <location>
        <begin position="171"/>
        <end position="197"/>
    </location>
</feature>
<dbReference type="OrthoDB" id="34781at2157"/>
<keyword evidence="1" id="KW-0812">Transmembrane</keyword>
<organism evidence="2 3">
    <name type="scientific">Metallosphaera hakonensis JCM 8857 = DSM 7519</name>
    <dbReference type="NCBI Taxonomy" id="1293036"/>
    <lineage>
        <taxon>Archaea</taxon>
        <taxon>Thermoproteota</taxon>
        <taxon>Thermoprotei</taxon>
        <taxon>Sulfolobales</taxon>
        <taxon>Sulfolobaceae</taxon>
        <taxon>Metallosphaera</taxon>
    </lineage>
</organism>
<feature type="transmembrane region" description="Helical" evidence="1">
    <location>
        <begin position="12"/>
        <end position="30"/>
    </location>
</feature>
<feature type="transmembrane region" description="Helical" evidence="1">
    <location>
        <begin position="274"/>
        <end position="295"/>
    </location>
</feature>
<dbReference type="GeneID" id="36835587"/>
<evidence type="ECO:0000313" key="2">
    <source>
        <dbReference type="EMBL" id="AWR99892.1"/>
    </source>
</evidence>
<keyword evidence="1" id="KW-0472">Membrane</keyword>
<feature type="transmembrane region" description="Helical" evidence="1">
    <location>
        <begin position="252"/>
        <end position="268"/>
    </location>
</feature>
<dbReference type="EMBL" id="CP029287">
    <property type="protein sequence ID" value="AWR99892.1"/>
    <property type="molecule type" value="Genomic_DNA"/>
</dbReference>
<feature type="transmembrane region" description="Helical" evidence="1">
    <location>
        <begin position="209"/>
        <end position="231"/>
    </location>
</feature>
<evidence type="ECO:0000313" key="3">
    <source>
        <dbReference type="Proteomes" id="UP000247586"/>
    </source>
</evidence>
<protein>
    <submittedName>
        <fullName evidence="2">Uncharacterized protein</fullName>
    </submittedName>
</protein>
<sequence length="644" mass="71343">MKPFTHLGPLRFLYRYVDLVVIFAVILLIFHEILMGYVGYLDFSTLPSFVPVYPVLSLSGVSLSPGVFSVNLNPGLTLILSILTAVGSYGSNVFYFLYLLFFAFGIRALASSFTRDKTLIVTATLVGVLNPGTLTVIIDSPTTLYVAPISWFLAYYYRYRIQGEGKLIYSILPLTVLGLYGPPIPSLILSLLAVEIWRFHVKGLRISDFVSPLLVLGAFSLIHANAVYLVLTGGAEYKTLAHTATFTLTRSPSFNLVQILGTLIGISVTQLHNYFSSVEIASLTLVTLTGFGALYLALKKKVYFPMIFGLLLFAVSSYQQNYLGVFSLIHDTVFGGIDPYEYNPMVGFLLAMVIANLSKDLISRTLTVVALVAVIVTGSFAFSLFASIWHPVSLPSYVVRAYDSLYNGSQGETVFIFPPSLKLYLPVYKPLGNYPFSPPPQVFWYSKGSIVVDNVPTDPENPYTAFYVETDLYNTTEMVQLAQELGIVKLLIESPLTFLGPSIYYSTPGNYSESIILALSGYIFYVPKPQNLSNVSVTYEGGGLTVLKLNVKPDYRVSPLWYGLEITPLRNVSALITPVGYGTSPISPYPQVDYHGQVEVFPYGSKPFVISSWYVVFNWVSNLVVILFWASPFLAKLLSRRRAK</sequence>
<dbReference type="Proteomes" id="UP000247586">
    <property type="component" value="Chromosome"/>
</dbReference>
<feature type="transmembrane region" description="Helical" evidence="1">
    <location>
        <begin position="340"/>
        <end position="358"/>
    </location>
</feature>
<evidence type="ECO:0000256" key="1">
    <source>
        <dbReference type="SAM" id="Phobius"/>
    </source>
</evidence>
<accession>A0A2U9IV96</accession>
<dbReference type="RefSeq" id="WP_110369421.1">
    <property type="nucleotide sequence ID" value="NZ_CP029287.2"/>
</dbReference>
<dbReference type="AlphaFoldDB" id="A0A2U9IV96"/>
<proteinExistence type="predicted"/>
<dbReference type="STRING" id="1293036.GCA_001315825_01949"/>
<feature type="transmembrane region" description="Helical" evidence="1">
    <location>
        <begin position="144"/>
        <end position="159"/>
    </location>
</feature>
<feature type="transmembrane region" description="Helical" evidence="1">
    <location>
        <begin position="365"/>
        <end position="389"/>
    </location>
</feature>
<feature type="transmembrane region" description="Helical" evidence="1">
    <location>
        <begin position="76"/>
        <end position="106"/>
    </location>
</feature>
<dbReference type="KEGG" id="mhk:DFR87_09555"/>
<keyword evidence="1" id="KW-1133">Transmembrane helix</keyword>
<gene>
    <name evidence="2" type="ORF">DFR87_09555</name>
</gene>
<keyword evidence="3" id="KW-1185">Reference proteome</keyword>
<name>A0A2U9IV96_9CREN</name>
<feature type="transmembrane region" description="Helical" evidence="1">
    <location>
        <begin position="302"/>
        <end position="320"/>
    </location>
</feature>